<evidence type="ECO:0000313" key="3">
    <source>
        <dbReference type="Proteomes" id="UP000324222"/>
    </source>
</evidence>
<feature type="region of interest" description="Disordered" evidence="1">
    <location>
        <begin position="78"/>
        <end position="106"/>
    </location>
</feature>
<gene>
    <name evidence="2" type="ORF">E2C01_036464</name>
</gene>
<name>A0A5B7FCI9_PORTR</name>
<reference evidence="2 3" key="1">
    <citation type="submission" date="2019-05" db="EMBL/GenBank/DDBJ databases">
        <title>Another draft genome of Portunus trituberculatus and its Hox gene families provides insights of decapod evolution.</title>
        <authorList>
            <person name="Jeong J.-H."/>
            <person name="Song I."/>
            <person name="Kim S."/>
            <person name="Choi T."/>
            <person name="Kim D."/>
            <person name="Ryu S."/>
            <person name="Kim W."/>
        </authorList>
    </citation>
    <scope>NUCLEOTIDE SEQUENCE [LARGE SCALE GENOMIC DNA]</scope>
    <source>
        <tissue evidence="2">Muscle</tissue>
    </source>
</reference>
<dbReference type="AlphaFoldDB" id="A0A5B7FCI9"/>
<dbReference type="Proteomes" id="UP000324222">
    <property type="component" value="Unassembled WGS sequence"/>
</dbReference>
<protein>
    <submittedName>
        <fullName evidence="2">Uncharacterized protein</fullName>
    </submittedName>
</protein>
<evidence type="ECO:0000256" key="1">
    <source>
        <dbReference type="SAM" id="MobiDB-lite"/>
    </source>
</evidence>
<keyword evidence="3" id="KW-1185">Reference proteome</keyword>
<dbReference type="EMBL" id="VSRR010005586">
    <property type="protein sequence ID" value="MPC42833.1"/>
    <property type="molecule type" value="Genomic_DNA"/>
</dbReference>
<accession>A0A5B7FCI9</accession>
<sequence length="106" mass="12059">MLMHRSLVHKAVDQCHGLVLVRYSNTTDDFPAEYRVLPMDIPHEGHVMKVTWAEPRISSLLILTNDSLKAEISFLRRPTDQRRNTKGHRGSISKGKYVGPFEAACD</sequence>
<evidence type="ECO:0000313" key="2">
    <source>
        <dbReference type="EMBL" id="MPC42833.1"/>
    </source>
</evidence>
<proteinExistence type="predicted"/>
<comment type="caution">
    <text evidence="2">The sequence shown here is derived from an EMBL/GenBank/DDBJ whole genome shotgun (WGS) entry which is preliminary data.</text>
</comment>
<organism evidence="2 3">
    <name type="scientific">Portunus trituberculatus</name>
    <name type="common">Swimming crab</name>
    <name type="synonym">Neptunus trituberculatus</name>
    <dbReference type="NCBI Taxonomy" id="210409"/>
    <lineage>
        <taxon>Eukaryota</taxon>
        <taxon>Metazoa</taxon>
        <taxon>Ecdysozoa</taxon>
        <taxon>Arthropoda</taxon>
        <taxon>Crustacea</taxon>
        <taxon>Multicrustacea</taxon>
        <taxon>Malacostraca</taxon>
        <taxon>Eumalacostraca</taxon>
        <taxon>Eucarida</taxon>
        <taxon>Decapoda</taxon>
        <taxon>Pleocyemata</taxon>
        <taxon>Brachyura</taxon>
        <taxon>Eubrachyura</taxon>
        <taxon>Portunoidea</taxon>
        <taxon>Portunidae</taxon>
        <taxon>Portuninae</taxon>
        <taxon>Portunus</taxon>
    </lineage>
</organism>